<keyword evidence="5" id="KW-0375">Hydrogen ion transport</keyword>
<organism evidence="11 12">
    <name type="scientific">Dothistroma septosporum (strain NZE10 / CBS 128990)</name>
    <name type="common">Red band needle blight fungus</name>
    <name type="synonym">Mycosphaerella pini</name>
    <dbReference type="NCBI Taxonomy" id="675120"/>
    <lineage>
        <taxon>Eukaryota</taxon>
        <taxon>Fungi</taxon>
        <taxon>Dikarya</taxon>
        <taxon>Ascomycota</taxon>
        <taxon>Pezizomycotina</taxon>
        <taxon>Dothideomycetes</taxon>
        <taxon>Dothideomycetidae</taxon>
        <taxon>Mycosphaerellales</taxon>
        <taxon>Mycosphaerellaceae</taxon>
        <taxon>Dothistroma</taxon>
    </lineage>
</organism>
<dbReference type="OMA" id="NMTPPNL"/>
<sequence>MASLLLPQLALRQSSRLLIQRRAASTTSEATQAASKTATAAKETAQSTVSKAQEGLSKVTSSAGPALSRAASSASNAVSNVGGRTGAAINWVQGLIPHVVYYGKVASELGRIIYTGRGMQPPSTQTVQSYLGQVTNAVRNPQALGSQAAKTAEKSAETVINNPQSFLARVRDLDAATWTTVGVVTAETVGFFSIGEMLGRFKIVGYRSNGSHGDHH</sequence>
<comment type="subcellular location">
    <subcellularLocation>
        <location evidence="1">Mitochondrion membrane</location>
    </subcellularLocation>
</comment>
<keyword evidence="12" id="KW-1185">Reference proteome</keyword>
<dbReference type="EMBL" id="KB446537">
    <property type="protein sequence ID" value="EME46316.1"/>
    <property type="molecule type" value="Genomic_DNA"/>
</dbReference>
<dbReference type="AlphaFoldDB" id="N1PS81"/>
<keyword evidence="7" id="KW-0496">Mitochondrion</keyword>
<gene>
    <name evidence="11" type="ORF">DOTSEDRAFT_70343</name>
</gene>
<dbReference type="GO" id="GO:0015986">
    <property type="term" value="P:proton motive force-driven ATP synthesis"/>
    <property type="evidence" value="ECO:0007669"/>
    <property type="project" value="InterPro"/>
</dbReference>
<evidence type="ECO:0000256" key="1">
    <source>
        <dbReference type="ARBA" id="ARBA00004325"/>
    </source>
</evidence>
<reference evidence="12" key="1">
    <citation type="journal article" date="2012" name="PLoS Genet.">
        <title>The genomes of the fungal plant pathogens Cladosporium fulvum and Dothistroma septosporum reveal adaptation to different hosts and lifestyles but also signatures of common ancestry.</title>
        <authorList>
            <person name="de Wit P.J.G.M."/>
            <person name="van der Burgt A."/>
            <person name="Oekmen B."/>
            <person name="Stergiopoulos I."/>
            <person name="Abd-Elsalam K.A."/>
            <person name="Aerts A.L."/>
            <person name="Bahkali A.H."/>
            <person name="Beenen H.G."/>
            <person name="Chettri P."/>
            <person name="Cox M.P."/>
            <person name="Datema E."/>
            <person name="de Vries R.P."/>
            <person name="Dhillon B."/>
            <person name="Ganley A.R."/>
            <person name="Griffiths S.A."/>
            <person name="Guo Y."/>
            <person name="Hamelin R.C."/>
            <person name="Henrissat B."/>
            <person name="Kabir M.S."/>
            <person name="Jashni M.K."/>
            <person name="Kema G."/>
            <person name="Klaubauf S."/>
            <person name="Lapidus A."/>
            <person name="Levasseur A."/>
            <person name="Lindquist E."/>
            <person name="Mehrabi R."/>
            <person name="Ohm R.A."/>
            <person name="Owen T.J."/>
            <person name="Salamov A."/>
            <person name="Schwelm A."/>
            <person name="Schijlen E."/>
            <person name="Sun H."/>
            <person name="van den Burg H.A."/>
            <person name="van Ham R.C.H.J."/>
            <person name="Zhang S."/>
            <person name="Goodwin S.B."/>
            <person name="Grigoriev I.V."/>
            <person name="Collemare J."/>
            <person name="Bradshaw R.E."/>
        </authorList>
    </citation>
    <scope>NUCLEOTIDE SEQUENCE [LARGE SCALE GENOMIC DNA]</scope>
    <source>
        <strain evidence="12">NZE10 / CBS 128990</strain>
    </source>
</reference>
<evidence type="ECO:0000256" key="4">
    <source>
        <dbReference type="ARBA" id="ARBA00022547"/>
    </source>
</evidence>
<evidence type="ECO:0000256" key="9">
    <source>
        <dbReference type="ARBA" id="ARBA00023310"/>
    </source>
</evidence>
<dbReference type="eggNOG" id="KOG4103">
    <property type="taxonomic scope" value="Eukaryota"/>
</dbReference>
<keyword evidence="4" id="KW-0138">CF(0)</keyword>
<evidence type="ECO:0000313" key="12">
    <source>
        <dbReference type="Proteomes" id="UP000016933"/>
    </source>
</evidence>
<evidence type="ECO:0000256" key="5">
    <source>
        <dbReference type="ARBA" id="ARBA00022781"/>
    </source>
</evidence>
<keyword evidence="3" id="KW-0813">Transport</keyword>
<feature type="region of interest" description="Disordered" evidence="10">
    <location>
        <begin position="28"/>
        <end position="69"/>
    </location>
</feature>
<dbReference type="Pfam" id="PF04718">
    <property type="entry name" value="ATP-synt_G"/>
    <property type="match status" value="1"/>
</dbReference>
<feature type="compositionally biased region" description="Low complexity" evidence="10">
    <location>
        <begin position="28"/>
        <end position="48"/>
    </location>
</feature>
<keyword evidence="9" id="KW-0066">ATP synthesis</keyword>
<keyword evidence="8" id="KW-0472">Membrane</keyword>
<evidence type="ECO:0000256" key="7">
    <source>
        <dbReference type="ARBA" id="ARBA00023128"/>
    </source>
</evidence>
<evidence type="ECO:0000256" key="10">
    <source>
        <dbReference type="SAM" id="MobiDB-lite"/>
    </source>
</evidence>
<name>N1PS81_DOTSN</name>
<evidence type="ECO:0000256" key="8">
    <source>
        <dbReference type="ARBA" id="ARBA00023136"/>
    </source>
</evidence>
<evidence type="ECO:0008006" key="13">
    <source>
        <dbReference type="Google" id="ProtNLM"/>
    </source>
</evidence>
<dbReference type="GO" id="GO:0015078">
    <property type="term" value="F:proton transmembrane transporter activity"/>
    <property type="evidence" value="ECO:0007669"/>
    <property type="project" value="InterPro"/>
</dbReference>
<dbReference type="OrthoDB" id="437at2759"/>
<evidence type="ECO:0000256" key="3">
    <source>
        <dbReference type="ARBA" id="ARBA00022448"/>
    </source>
</evidence>
<proteinExistence type="inferred from homology"/>
<protein>
    <recommendedName>
        <fullName evidence="13">Mitochondrial F1F0-ATP synthase g subunit</fullName>
    </recommendedName>
</protein>
<evidence type="ECO:0000256" key="6">
    <source>
        <dbReference type="ARBA" id="ARBA00023065"/>
    </source>
</evidence>
<evidence type="ECO:0000313" key="11">
    <source>
        <dbReference type="EMBL" id="EME46316.1"/>
    </source>
</evidence>
<comment type="similarity">
    <text evidence="2">Belongs to the ATPase g subunit family.</text>
</comment>
<dbReference type="STRING" id="675120.N1PS81"/>
<evidence type="ECO:0000256" key="2">
    <source>
        <dbReference type="ARBA" id="ARBA00005699"/>
    </source>
</evidence>
<dbReference type="HOGENOM" id="CLU_083674_0_0_1"/>
<dbReference type="InterPro" id="IPR006808">
    <property type="entry name" value="ATP_synth_F0_gsu_mt"/>
</dbReference>
<dbReference type="GO" id="GO:0031966">
    <property type="term" value="C:mitochondrial membrane"/>
    <property type="evidence" value="ECO:0007669"/>
    <property type="project" value="UniProtKB-SubCell"/>
</dbReference>
<keyword evidence="6" id="KW-0406">Ion transport</keyword>
<accession>N1PS81</accession>
<reference evidence="11 12" key="2">
    <citation type="journal article" date="2012" name="PLoS Pathog.">
        <title>Diverse lifestyles and strategies of plant pathogenesis encoded in the genomes of eighteen Dothideomycetes fungi.</title>
        <authorList>
            <person name="Ohm R.A."/>
            <person name="Feau N."/>
            <person name="Henrissat B."/>
            <person name="Schoch C.L."/>
            <person name="Horwitz B.A."/>
            <person name="Barry K.W."/>
            <person name="Condon B.J."/>
            <person name="Copeland A.C."/>
            <person name="Dhillon B."/>
            <person name="Glaser F."/>
            <person name="Hesse C.N."/>
            <person name="Kosti I."/>
            <person name="LaButti K."/>
            <person name="Lindquist E.A."/>
            <person name="Lucas S."/>
            <person name="Salamov A.A."/>
            <person name="Bradshaw R.E."/>
            <person name="Ciuffetti L."/>
            <person name="Hamelin R.C."/>
            <person name="Kema G.H.J."/>
            <person name="Lawrence C."/>
            <person name="Scott J.A."/>
            <person name="Spatafora J.W."/>
            <person name="Turgeon B.G."/>
            <person name="de Wit P.J.G.M."/>
            <person name="Zhong S."/>
            <person name="Goodwin S.B."/>
            <person name="Grigoriev I.V."/>
        </authorList>
    </citation>
    <scope>NUCLEOTIDE SEQUENCE [LARGE SCALE GENOMIC DNA]</scope>
    <source>
        <strain evidence="12">NZE10 / CBS 128990</strain>
    </source>
</reference>
<dbReference type="Proteomes" id="UP000016933">
    <property type="component" value="Unassembled WGS sequence"/>
</dbReference>
<dbReference type="GO" id="GO:0045259">
    <property type="term" value="C:proton-transporting ATP synthase complex"/>
    <property type="evidence" value="ECO:0007669"/>
    <property type="project" value="UniProtKB-KW"/>
</dbReference>